<sequence>MPESSRMSGRAEEQRGPSLTAGKDNNPTDQAYEPGLRRIPDRMPWVALLIIIVELGERFTYFGLSGPLQNYIKNPYAPGSELPGALGKGQAIATALGNFFKFWAYASTVLGAVIADQYIGKFKAICVSSGIYVVGLTLLVATATPAAIKGGSAFGGLVASMVIIGLGTGGIKANVTPFCAEQYQKANAYIKTLKSGERVVVDPGLTIERMFMWFYWAVNIGALSPLITVNVEAKVSFWLAFLIPLIVIVIAAVIFVSSSKLFTKTQPQGSPIVDAARTIHIAIAEKGFENAKPSALREHSRIDRYSIASDVKYTDQSVQEVKSGITACKLFLLFPFYFICWVQIWNNLISQAGQMALHGTPNDLLQNLDPIALIIFIPLLDLVIYPLLRHFKIDFRPELKITAGFLMASMSMVYASVLQHYIYNSPPQSIHVWIQAPAYILVAFSEAFVVVTGLEIAFTKAPENLRSLVSALFWLTIGIAAAICIGLAPVSQDPYLVWMYGSLAIVGFVAGVLFYILFGRALDEPLPVLESMESSNMNTRADEEASLGVGKVIYPEPQYPAKMAHDDIVVLGAGIIGLSVALELSKRGYGQYVIVVAEHLPGDKTINYTSPWAGGNFSGISGSDKNALHWDRLGYLTMMDLVERGAEEAKYLSKTESTEYWDEMPSSDKIQSIVEYLRDPVEVPQNELPPGVSFGLRFTTITINAPAHCQHLQGLLSKPHYGGVRFERRKIASLSEAFLSPATKVVFNCIGNAAVSFPGVNDSKCYPTRGQIVLVKAPSVAQNIMRHGKDYETYVIPRPLSDNTVILGGYLQKGNWDSQVKPHETESILKRTGELLPVLKTGDTKILGEAVGFRPSREGGARVELEQMKDGGKIVVHNYGAGGTGFQAGLGMAQDAVDLADGKLREIKGKSRL</sequence>
<feature type="transmembrane region" description="Helical" evidence="12">
    <location>
        <begin position="131"/>
        <end position="148"/>
    </location>
</feature>
<comment type="similarity">
    <text evidence="3">Belongs to the DAMOX/DASOX family.</text>
</comment>
<evidence type="ECO:0000256" key="7">
    <source>
        <dbReference type="ARBA" id="ARBA00022989"/>
    </source>
</evidence>
<feature type="transmembrane region" description="Helical" evidence="12">
    <location>
        <begin position="45"/>
        <end position="64"/>
    </location>
</feature>
<evidence type="ECO:0000259" key="13">
    <source>
        <dbReference type="Pfam" id="PF01266"/>
    </source>
</evidence>
<feature type="transmembrane region" description="Helical" evidence="12">
    <location>
        <begin position="237"/>
        <end position="256"/>
    </location>
</feature>
<feature type="transmembrane region" description="Helical" evidence="12">
    <location>
        <begin position="438"/>
        <end position="459"/>
    </location>
</feature>
<keyword evidence="7 12" id="KW-1133">Transmembrane helix</keyword>
<feature type="transmembrane region" description="Helical" evidence="12">
    <location>
        <begin position="213"/>
        <end position="231"/>
    </location>
</feature>
<gene>
    <name evidence="14" type="ORF">P170DRAFT_402089</name>
</gene>
<keyword evidence="8" id="KW-0560">Oxidoreductase</keyword>
<feature type="transmembrane region" description="Helical" evidence="12">
    <location>
        <begin position="497"/>
        <end position="518"/>
    </location>
</feature>
<feature type="transmembrane region" description="Helical" evidence="12">
    <location>
        <begin position="370"/>
        <end position="388"/>
    </location>
</feature>
<dbReference type="GO" id="GO:0003884">
    <property type="term" value="F:D-amino-acid oxidase activity"/>
    <property type="evidence" value="ECO:0007669"/>
    <property type="project" value="InterPro"/>
</dbReference>
<dbReference type="InterPro" id="IPR023209">
    <property type="entry name" value="DAO"/>
</dbReference>
<dbReference type="SUPFAM" id="SSF54373">
    <property type="entry name" value="FAD-linked reductases, C-terminal domain"/>
    <property type="match status" value="1"/>
</dbReference>
<evidence type="ECO:0000313" key="14">
    <source>
        <dbReference type="EMBL" id="PLB52163.1"/>
    </source>
</evidence>
<organism evidence="14 15">
    <name type="scientific">Aspergillus steynii IBT 23096</name>
    <dbReference type="NCBI Taxonomy" id="1392250"/>
    <lineage>
        <taxon>Eukaryota</taxon>
        <taxon>Fungi</taxon>
        <taxon>Dikarya</taxon>
        <taxon>Ascomycota</taxon>
        <taxon>Pezizomycotina</taxon>
        <taxon>Eurotiomycetes</taxon>
        <taxon>Eurotiomycetidae</taxon>
        <taxon>Eurotiales</taxon>
        <taxon>Aspergillaceae</taxon>
        <taxon>Aspergillus</taxon>
        <taxon>Aspergillus subgen. Circumdati</taxon>
    </lineage>
</organism>
<dbReference type="InterPro" id="IPR000109">
    <property type="entry name" value="POT_fam"/>
</dbReference>
<evidence type="ECO:0000256" key="2">
    <source>
        <dbReference type="ARBA" id="ARBA00004141"/>
    </source>
</evidence>
<dbReference type="Pfam" id="PF00854">
    <property type="entry name" value="PTR2"/>
    <property type="match status" value="1"/>
</dbReference>
<dbReference type="GO" id="GO:0006857">
    <property type="term" value="P:oligopeptide transport"/>
    <property type="evidence" value="ECO:0007669"/>
    <property type="project" value="InterPro"/>
</dbReference>
<dbReference type="EMBL" id="MSFO01000002">
    <property type="protein sequence ID" value="PLB52163.1"/>
    <property type="molecule type" value="Genomic_DNA"/>
</dbReference>
<evidence type="ECO:0000256" key="4">
    <source>
        <dbReference type="ARBA" id="ARBA00022630"/>
    </source>
</evidence>
<dbReference type="PROSITE" id="PS01022">
    <property type="entry name" value="PTR2_1"/>
    <property type="match status" value="1"/>
</dbReference>
<feature type="transmembrane region" description="Helical" evidence="12">
    <location>
        <begin position="154"/>
        <end position="175"/>
    </location>
</feature>
<evidence type="ECO:0000256" key="11">
    <source>
        <dbReference type="SAM" id="MobiDB-lite"/>
    </source>
</evidence>
<feature type="region of interest" description="Disordered" evidence="11">
    <location>
        <begin position="1"/>
        <end position="35"/>
    </location>
</feature>
<dbReference type="InterPro" id="IPR006181">
    <property type="entry name" value="D-amino_acid_oxidase_CS"/>
</dbReference>
<accession>A0A2I2GH14</accession>
<name>A0A2I2GH14_9EURO</name>
<feature type="transmembrane region" description="Helical" evidence="12">
    <location>
        <begin position="330"/>
        <end position="350"/>
    </location>
</feature>
<keyword evidence="9 12" id="KW-0472">Membrane</keyword>
<dbReference type="GeneID" id="36554101"/>
<comment type="subcellular location">
    <subcellularLocation>
        <location evidence="2 10">Membrane</location>
        <topology evidence="2 10">Multi-pass membrane protein</topology>
    </subcellularLocation>
</comment>
<dbReference type="Proteomes" id="UP000234275">
    <property type="component" value="Unassembled WGS sequence"/>
</dbReference>
<keyword evidence="6" id="KW-0274">FAD</keyword>
<dbReference type="GO" id="GO:0022857">
    <property type="term" value="F:transmembrane transporter activity"/>
    <property type="evidence" value="ECO:0007669"/>
    <property type="project" value="InterPro"/>
</dbReference>
<dbReference type="PANTHER" id="PTHR11530:SF11">
    <property type="entry name" value="D-ASPARTATE OXIDASE"/>
    <property type="match status" value="1"/>
</dbReference>
<dbReference type="GO" id="GO:0071949">
    <property type="term" value="F:FAD binding"/>
    <property type="evidence" value="ECO:0007669"/>
    <property type="project" value="InterPro"/>
</dbReference>
<dbReference type="PROSITE" id="PS00677">
    <property type="entry name" value="DAO"/>
    <property type="match status" value="1"/>
</dbReference>
<dbReference type="GO" id="GO:0016020">
    <property type="term" value="C:membrane"/>
    <property type="evidence" value="ECO:0007669"/>
    <property type="project" value="UniProtKB-SubCell"/>
</dbReference>
<dbReference type="AlphaFoldDB" id="A0A2I2GH14"/>
<keyword evidence="10" id="KW-0813">Transport</keyword>
<comment type="cofactor">
    <cofactor evidence="1">
        <name>FAD</name>
        <dbReference type="ChEBI" id="CHEBI:57692"/>
    </cofactor>
</comment>
<dbReference type="Gene3D" id="3.30.9.10">
    <property type="entry name" value="D-Amino Acid Oxidase, subunit A, domain 2"/>
    <property type="match status" value="1"/>
</dbReference>
<keyword evidence="15" id="KW-1185">Reference proteome</keyword>
<evidence type="ECO:0000256" key="3">
    <source>
        <dbReference type="ARBA" id="ARBA00006730"/>
    </source>
</evidence>
<comment type="caution">
    <text evidence="14">The sequence shown here is derived from an EMBL/GenBank/DDBJ whole genome shotgun (WGS) entry which is preliminary data.</text>
</comment>
<evidence type="ECO:0000256" key="10">
    <source>
        <dbReference type="RuleBase" id="RU003755"/>
    </source>
</evidence>
<keyword evidence="4" id="KW-0285">Flavoprotein</keyword>
<feature type="transmembrane region" description="Helical" evidence="12">
    <location>
        <begin position="102"/>
        <end position="119"/>
    </location>
</feature>
<dbReference type="InterPro" id="IPR006076">
    <property type="entry name" value="FAD-dep_OxRdtase"/>
</dbReference>
<dbReference type="SUPFAM" id="SSF103473">
    <property type="entry name" value="MFS general substrate transporter"/>
    <property type="match status" value="1"/>
</dbReference>
<dbReference type="SUPFAM" id="SSF51971">
    <property type="entry name" value="Nucleotide-binding domain"/>
    <property type="match status" value="1"/>
</dbReference>
<feature type="transmembrane region" description="Helical" evidence="12">
    <location>
        <begin position="400"/>
        <end position="418"/>
    </location>
</feature>
<dbReference type="PROSITE" id="PS01023">
    <property type="entry name" value="PTR2_2"/>
    <property type="match status" value="1"/>
</dbReference>
<evidence type="ECO:0000256" key="9">
    <source>
        <dbReference type="ARBA" id="ARBA00023136"/>
    </source>
</evidence>
<dbReference type="InterPro" id="IPR036259">
    <property type="entry name" value="MFS_trans_sf"/>
</dbReference>
<dbReference type="PANTHER" id="PTHR11530">
    <property type="entry name" value="D-AMINO ACID OXIDASE"/>
    <property type="match status" value="1"/>
</dbReference>
<evidence type="ECO:0000256" key="1">
    <source>
        <dbReference type="ARBA" id="ARBA00001974"/>
    </source>
</evidence>
<dbReference type="VEuPathDB" id="FungiDB:P170DRAFT_402089"/>
<dbReference type="GO" id="GO:0019478">
    <property type="term" value="P:D-amino acid catabolic process"/>
    <property type="evidence" value="ECO:0007669"/>
    <property type="project" value="TreeGrafter"/>
</dbReference>
<dbReference type="Pfam" id="PF01266">
    <property type="entry name" value="DAO"/>
    <property type="match status" value="1"/>
</dbReference>
<evidence type="ECO:0000256" key="6">
    <source>
        <dbReference type="ARBA" id="ARBA00022827"/>
    </source>
</evidence>
<feature type="domain" description="FAD dependent oxidoreductase" evidence="13">
    <location>
        <begin position="567"/>
        <end position="899"/>
    </location>
</feature>
<evidence type="ECO:0000256" key="12">
    <source>
        <dbReference type="SAM" id="Phobius"/>
    </source>
</evidence>
<dbReference type="GO" id="GO:0005737">
    <property type="term" value="C:cytoplasm"/>
    <property type="evidence" value="ECO:0007669"/>
    <property type="project" value="TreeGrafter"/>
</dbReference>
<reference evidence="14 15" key="1">
    <citation type="submission" date="2016-12" db="EMBL/GenBank/DDBJ databases">
        <title>The genomes of Aspergillus section Nigri reveals drivers in fungal speciation.</title>
        <authorList>
            <consortium name="DOE Joint Genome Institute"/>
            <person name="Vesth T.C."/>
            <person name="Nybo J."/>
            <person name="Theobald S."/>
            <person name="Brandl J."/>
            <person name="Frisvad J.C."/>
            <person name="Nielsen K.F."/>
            <person name="Lyhne E.K."/>
            <person name="Kogle M.E."/>
            <person name="Kuo A."/>
            <person name="Riley R."/>
            <person name="Clum A."/>
            <person name="Nolan M."/>
            <person name="Lipzen A."/>
            <person name="Salamov A."/>
            <person name="Henrissat B."/>
            <person name="Wiebenga A."/>
            <person name="De Vries R.P."/>
            <person name="Grigoriev I.V."/>
            <person name="Mortensen U.H."/>
            <person name="Andersen M.R."/>
            <person name="Baker S.E."/>
        </authorList>
    </citation>
    <scope>NUCLEOTIDE SEQUENCE [LARGE SCALE GENOMIC DNA]</scope>
    <source>
        <strain evidence="14 15">IBT 23096</strain>
    </source>
</reference>
<proteinExistence type="inferred from homology"/>
<dbReference type="Gene3D" id="1.20.1250.20">
    <property type="entry name" value="MFS general substrate transporter like domains"/>
    <property type="match status" value="1"/>
</dbReference>
<dbReference type="InterPro" id="IPR018456">
    <property type="entry name" value="PTR2_symporter_CS"/>
</dbReference>
<dbReference type="Gene3D" id="3.40.50.720">
    <property type="entry name" value="NAD(P)-binding Rossmann-like Domain"/>
    <property type="match status" value="1"/>
</dbReference>
<keyword evidence="5 10" id="KW-0812">Transmembrane</keyword>
<dbReference type="OrthoDB" id="2015447at2759"/>
<evidence type="ECO:0000313" key="15">
    <source>
        <dbReference type="Proteomes" id="UP000234275"/>
    </source>
</evidence>
<protein>
    <submittedName>
        <fullName evidence="14">PTR2-domain-containing protein</fullName>
    </submittedName>
</protein>
<evidence type="ECO:0000256" key="5">
    <source>
        <dbReference type="ARBA" id="ARBA00022692"/>
    </source>
</evidence>
<feature type="transmembrane region" description="Helical" evidence="12">
    <location>
        <begin position="471"/>
        <end position="491"/>
    </location>
</feature>
<evidence type="ECO:0000256" key="8">
    <source>
        <dbReference type="ARBA" id="ARBA00023002"/>
    </source>
</evidence>
<dbReference type="RefSeq" id="XP_024707465.1">
    <property type="nucleotide sequence ID" value="XM_024846402.1"/>
</dbReference>
<comment type="similarity">
    <text evidence="10">Belongs to the major facilitator superfamily. Proton-dependent oligopeptide transporter (POT/PTR) (TC 2.A.17) family.</text>
</comment>